<keyword evidence="2" id="KW-1185">Reference proteome</keyword>
<name>A0A182S9R6_9DIPT</name>
<proteinExistence type="predicted"/>
<dbReference type="Proteomes" id="UP000075901">
    <property type="component" value="Unassembled WGS sequence"/>
</dbReference>
<protein>
    <submittedName>
        <fullName evidence="1">Uncharacterized protein</fullName>
    </submittedName>
</protein>
<dbReference type="VEuPathDB" id="VectorBase:AMAM002498"/>
<dbReference type="AlphaFoldDB" id="A0A182S9R6"/>
<evidence type="ECO:0000313" key="2">
    <source>
        <dbReference type="Proteomes" id="UP000075901"/>
    </source>
</evidence>
<evidence type="ECO:0000313" key="1">
    <source>
        <dbReference type="EnsemblMetazoa" id="AMAM002498-PA"/>
    </source>
</evidence>
<sequence length="144" mass="15828">TLFSHAKKRNKVSVITGNASEELQTFQEYFGKTIPASHGKKPRTQQWLSLCKTSSPEETIATTANNCLQYDFNLAYVRLPAGEYQTVSKLNLAQQIDGWVGRLHEALSLNGLLLVLLVGGKDIGQMSLGPRTAVAMVQTKKPPK</sequence>
<dbReference type="EnsemblMetazoa" id="AMAM002498-RA">
    <property type="protein sequence ID" value="AMAM002498-PA"/>
    <property type="gene ID" value="AMAM002498"/>
</dbReference>
<accession>A0A182S9R6</accession>
<reference evidence="1" key="2">
    <citation type="submission" date="2020-05" db="UniProtKB">
        <authorList>
            <consortium name="EnsemblMetazoa"/>
        </authorList>
    </citation>
    <scope>IDENTIFICATION</scope>
    <source>
        <strain evidence="1">maculatus3</strain>
    </source>
</reference>
<reference evidence="2" key="1">
    <citation type="submission" date="2013-09" db="EMBL/GenBank/DDBJ databases">
        <title>The Genome Sequence of Anopheles maculatus species B.</title>
        <authorList>
            <consortium name="The Broad Institute Genomics Platform"/>
            <person name="Neafsey D.E."/>
            <person name="Besansky N."/>
            <person name="Howell P."/>
            <person name="Walton C."/>
            <person name="Young S.K."/>
            <person name="Zeng Q."/>
            <person name="Gargeya S."/>
            <person name="Fitzgerald M."/>
            <person name="Haas B."/>
            <person name="Abouelleil A."/>
            <person name="Allen A.W."/>
            <person name="Alvarado L."/>
            <person name="Arachchi H.M."/>
            <person name="Berlin A.M."/>
            <person name="Chapman S.B."/>
            <person name="Gainer-Dewar J."/>
            <person name="Goldberg J."/>
            <person name="Griggs A."/>
            <person name="Gujja S."/>
            <person name="Hansen M."/>
            <person name="Howarth C."/>
            <person name="Imamovic A."/>
            <person name="Ireland A."/>
            <person name="Larimer J."/>
            <person name="McCowan C."/>
            <person name="Murphy C."/>
            <person name="Pearson M."/>
            <person name="Poon T.W."/>
            <person name="Priest M."/>
            <person name="Roberts A."/>
            <person name="Saif S."/>
            <person name="Shea T."/>
            <person name="Sisk P."/>
            <person name="Sykes S."/>
            <person name="Wortman J."/>
            <person name="Nusbaum C."/>
            <person name="Birren B."/>
        </authorList>
    </citation>
    <scope>NUCLEOTIDE SEQUENCE [LARGE SCALE GENOMIC DNA]</scope>
    <source>
        <strain evidence="2">maculatus3</strain>
    </source>
</reference>
<organism evidence="1 2">
    <name type="scientific">Anopheles maculatus</name>
    <dbReference type="NCBI Taxonomy" id="74869"/>
    <lineage>
        <taxon>Eukaryota</taxon>
        <taxon>Metazoa</taxon>
        <taxon>Ecdysozoa</taxon>
        <taxon>Arthropoda</taxon>
        <taxon>Hexapoda</taxon>
        <taxon>Insecta</taxon>
        <taxon>Pterygota</taxon>
        <taxon>Neoptera</taxon>
        <taxon>Endopterygota</taxon>
        <taxon>Diptera</taxon>
        <taxon>Nematocera</taxon>
        <taxon>Culicoidea</taxon>
        <taxon>Culicidae</taxon>
        <taxon>Anophelinae</taxon>
        <taxon>Anopheles</taxon>
        <taxon>Anopheles maculatus group</taxon>
    </lineage>
</organism>